<dbReference type="InterPro" id="IPR036397">
    <property type="entry name" value="RNaseH_sf"/>
</dbReference>
<dbReference type="GO" id="GO:0043137">
    <property type="term" value="P:DNA replication, removal of RNA primer"/>
    <property type="evidence" value="ECO:0007669"/>
    <property type="project" value="TreeGrafter"/>
</dbReference>
<dbReference type="InterPro" id="IPR001352">
    <property type="entry name" value="RNase_HII/HIII"/>
</dbReference>
<dbReference type="Proteomes" id="UP000033123">
    <property type="component" value="Chromosome"/>
</dbReference>
<dbReference type="EC" id="3.1.26.4" evidence="6 14"/>
<dbReference type="Gene3D" id="1.10.10.460">
    <property type="entry name" value="Ribonuclease hii. Domain 2"/>
    <property type="match status" value="1"/>
</dbReference>
<dbReference type="GO" id="GO:0032299">
    <property type="term" value="C:ribonuclease H2 complex"/>
    <property type="evidence" value="ECO:0007669"/>
    <property type="project" value="TreeGrafter"/>
</dbReference>
<evidence type="ECO:0000256" key="5">
    <source>
        <dbReference type="ARBA" id="ARBA00007383"/>
    </source>
</evidence>
<keyword evidence="11 14" id="KW-0255">Endonuclease</keyword>
<evidence type="ECO:0000256" key="16">
    <source>
        <dbReference type="RuleBase" id="RU003515"/>
    </source>
</evidence>
<dbReference type="InterPro" id="IPR023160">
    <property type="entry name" value="RNase_HII_hlx-loop-hlx_cap_dom"/>
</dbReference>
<keyword evidence="9 14" id="KW-0540">Nuclease</keyword>
<evidence type="ECO:0000256" key="2">
    <source>
        <dbReference type="ARBA" id="ARBA00001946"/>
    </source>
</evidence>
<evidence type="ECO:0000313" key="19">
    <source>
        <dbReference type="Proteomes" id="UP000033123"/>
    </source>
</evidence>
<evidence type="ECO:0000256" key="11">
    <source>
        <dbReference type="ARBA" id="ARBA00022759"/>
    </source>
</evidence>
<feature type="binding site" evidence="14 15">
    <location>
        <position position="105"/>
    </location>
    <ligand>
        <name>a divalent metal cation</name>
        <dbReference type="ChEBI" id="CHEBI:60240"/>
    </ligand>
</feature>
<dbReference type="RefSeq" id="WP_048182691.1">
    <property type="nucleotide sequence ID" value="NZ_CP009508.1"/>
</dbReference>
<dbReference type="InterPro" id="IPR012337">
    <property type="entry name" value="RNaseH-like_sf"/>
</dbReference>
<dbReference type="SUPFAM" id="SSF53098">
    <property type="entry name" value="Ribonuclease H-like"/>
    <property type="match status" value="1"/>
</dbReference>
<dbReference type="KEGG" id="msj:MSSAC_2207"/>
<evidence type="ECO:0000256" key="4">
    <source>
        <dbReference type="ARBA" id="ARBA00004496"/>
    </source>
</evidence>
<comment type="catalytic activity">
    <reaction evidence="1 14 15 16">
        <text>Endonucleolytic cleavage to 5'-phosphomonoester.</text>
        <dbReference type="EC" id="3.1.26.4"/>
    </reaction>
</comment>
<evidence type="ECO:0000259" key="17">
    <source>
        <dbReference type="PROSITE" id="PS51975"/>
    </source>
</evidence>
<keyword evidence="10 14" id="KW-0479">Metal-binding</keyword>
<accession>A0A0E3PQF7</accession>
<dbReference type="HOGENOM" id="CLU_036532_0_4_2"/>
<evidence type="ECO:0000256" key="12">
    <source>
        <dbReference type="ARBA" id="ARBA00022801"/>
    </source>
</evidence>
<keyword evidence="12 14" id="KW-0378">Hydrolase</keyword>
<keyword evidence="13 14" id="KW-0464">Manganese</keyword>
<evidence type="ECO:0000256" key="6">
    <source>
        <dbReference type="ARBA" id="ARBA00012180"/>
    </source>
</evidence>
<evidence type="ECO:0000256" key="3">
    <source>
        <dbReference type="ARBA" id="ARBA00004065"/>
    </source>
</evidence>
<dbReference type="GeneID" id="24871827"/>
<evidence type="ECO:0000313" key="18">
    <source>
        <dbReference type="EMBL" id="AKB36797.1"/>
    </source>
</evidence>
<dbReference type="AlphaFoldDB" id="A0A0E3PQF7"/>
<evidence type="ECO:0000256" key="9">
    <source>
        <dbReference type="ARBA" id="ARBA00022722"/>
    </source>
</evidence>
<dbReference type="InterPro" id="IPR020787">
    <property type="entry name" value="RNase_HII_arc"/>
</dbReference>
<comment type="cofactor">
    <cofactor evidence="2">
        <name>Mg(2+)</name>
        <dbReference type="ChEBI" id="CHEBI:18420"/>
    </cofactor>
</comment>
<dbReference type="PANTHER" id="PTHR10954">
    <property type="entry name" value="RIBONUCLEASE H2 SUBUNIT A"/>
    <property type="match status" value="1"/>
</dbReference>
<protein>
    <recommendedName>
        <fullName evidence="7 14">Ribonuclease HII</fullName>
        <shortName evidence="14">RNase HII</shortName>
        <ecNumber evidence="6 14">3.1.26.4</ecNumber>
    </recommendedName>
</protein>
<dbReference type="GO" id="GO:0030145">
    <property type="term" value="F:manganese ion binding"/>
    <property type="evidence" value="ECO:0007669"/>
    <property type="project" value="UniProtKB-UniRule"/>
</dbReference>
<reference evidence="18 19" key="1">
    <citation type="submission" date="2014-07" db="EMBL/GenBank/DDBJ databases">
        <title>Methanogenic archaea and the global carbon cycle.</title>
        <authorList>
            <person name="Henriksen J.R."/>
            <person name="Luke J."/>
            <person name="Reinhart S."/>
            <person name="Benedict M.N."/>
            <person name="Youngblut N.D."/>
            <person name="Metcalf M.E."/>
            <person name="Whitaker R.J."/>
            <person name="Metcalf W.W."/>
        </authorList>
    </citation>
    <scope>NUCLEOTIDE SEQUENCE [LARGE SCALE GENOMIC DNA]</scope>
    <source>
        <strain evidence="18 19">C2J</strain>
    </source>
</reference>
<dbReference type="CDD" id="cd07180">
    <property type="entry name" value="RNase_HII_archaea_like"/>
    <property type="match status" value="1"/>
</dbReference>
<dbReference type="Gene3D" id="3.30.420.10">
    <property type="entry name" value="Ribonuclease H-like superfamily/Ribonuclease H"/>
    <property type="match status" value="1"/>
</dbReference>
<evidence type="ECO:0000256" key="8">
    <source>
        <dbReference type="ARBA" id="ARBA00022490"/>
    </source>
</evidence>
<dbReference type="GO" id="GO:0003723">
    <property type="term" value="F:RNA binding"/>
    <property type="evidence" value="ECO:0007669"/>
    <property type="project" value="UniProtKB-UniRule"/>
</dbReference>
<organism evidence="18 19">
    <name type="scientific">Methanosarcina siciliae C2J</name>
    <dbReference type="NCBI Taxonomy" id="1434118"/>
    <lineage>
        <taxon>Archaea</taxon>
        <taxon>Methanobacteriati</taxon>
        <taxon>Methanobacteriota</taxon>
        <taxon>Stenosarchaea group</taxon>
        <taxon>Methanomicrobia</taxon>
        <taxon>Methanosarcinales</taxon>
        <taxon>Methanosarcinaceae</taxon>
        <taxon>Methanosarcina</taxon>
    </lineage>
</organism>
<dbReference type="Pfam" id="PF01351">
    <property type="entry name" value="RNase_HII"/>
    <property type="match status" value="1"/>
</dbReference>
<dbReference type="FunFam" id="3.30.420.10:FF:000139">
    <property type="entry name" value="Ribonuclease HII"/>
    <property type="match status" value="1"/>
</dbReference>
<dbReference type="PATRIC" id="fig|1434118.4.peg.2832"/>
<dbReference type="PROSITE" id="PS51975">
    <property type="entry name" value="RNASE_H_2"/>
    <property type="match status" value="1"/>
</dbReference>
<name>A0A0E3PQF7_9EURY</name>
<dbReference type="PANTHER" id="PTHR10954:SF23">
    <property type="entry name" value="RIBONUCLEASE"/>
    <property type="match status" value="1"/>
</dbReference>
<dbReference type="GO" id="GO:0005737">
    <property type="term" value="C:cytoplasm"/>
    <property type="evidence" value="ECO:0007669"/>
    <property type="project" value="UniProtKB-SubCell"/>
</dbReference>
<dbReference type="STRING" id="1434118.MSSAC_2207"/>
<sequence>MMIAGIDEAGKGPVIGPMCIGGVKIEESRAHILKVLGVADSKKLTPKRREQLASQIKKHAEGFFILEISPSQIDELRKIMSMNEIMVICFAKVLEQLKPDIVYADAADVKAERFAENLRRQYAKTSPAHAKKIEIISMHQADATYPVVSAASIIAKVRRDELIEELKKEWGVDFGSGYPSDPKTKAFLLKWGKENGGKFPEIVRQSWQTVENVRKELEKSGKE</sequence>
<feature type="binding site" evidence="14 15">
    <location>
        <position position="7"/>
    </location>
    <ligand>
        <name>a divalent metal cation</name>
        <dbReference type="ChEBI" id="CHEBI:60240"/>
    </ligand>
</feature>
<dbReference type="InterPro" id="IPR004649">
    <property type="entry name" value="RNase_H2_suA"/>
</dbReference>
<comment type="function">
    <text evidence="3 14 16">Endonuclease that specifically degrades the RNA of RNA-DNA hybrids.</text>
</comment>
<dbReference type="EMBL" id="CP009508">
    <property type="protein sequence ID" value="AKB36797.1"/>
    <property type="molecule type" value="Genomic_DNA"/>
</dbReference>
<dbReference type="NCBIfam" id="TIGR00729">
    <property type="entry name" value="ribonuclease HII"/>
    <property type="match status" value="1"/>
</dbReference>
<gene>
    <name evidence="14" type="primary">rnhB</name>
    <name evidence="18" type="ORF">MSSAC_2207</name>
</gene>
<comment type="similarity">
    <text evidence="5 14 16">Belongs to the RNase HII family.</text>
</comment>
<evidence type="ECO:0000256" key="14">
    <source>
        <dbReference type="HAMAP-Rule" id="MF_00052"/>
    </source>
</evidence>
<comment type="subcellular location">
    <subcellularLocation>
        <location evidence="4 14">Cytoplasm</location>
    </subcellularLocation>
</comment>
<dbReference type="HAMAP" id="MF_00052_A">
    <property type="entry name" value="RNase_HII_A"/>
    <property type="match status" value="1"/>
</dbReference>
<feature type="binding site" evidence="14 15">
    <location>
        <position position="8"/>
    </location>
    <ligand>
        <name>a divalent metal cation</name>
        <dbReference type="ChEBI" id="CHEBI:60240"/>
    </ligand>
</feature>
<feature type="domain" description="RNase H type-2" evidence="17">
    <location>
        <begin position="1"/>
        <end position="219"/>
    </location>
</feature>
<evidence type="ECO:0000256" key="7">
    <source>
        <dbReference type="ARBA" id="ARBA00019179"/>
    </source>
</evidence>
<dbReference type="InterPro" id="IPR024567">
    <property type="entry name" value="RNase_HII/HIII_dom"/>
</dbReference>
<evidence type="ECO:0000256" key="10">
    <source>
        <dbReference type="ARBA" id="ARBA00022723"/>
    </source>
</evidence>
<dbReference type="FunFam" id="1.10.10.460:FF:000001">
    <property type="entry name" value="Ribonuclease"/>
    <property type="match status" value="1"/>
</dbReference>
<proteinExistence type="inferred from homology"/>
<dbReference type="GO" id="GO:0004523">
    <property type="term" value="F:RNA-DNA hybrid ribonuclease activity"/>
    <property type="evidence" value="ECO:0007669"/>
    <property type="project" value="UniProtKB-UniRule"/>
</dbReference>
<evidence type="ECO:0000256" key="15">
    <source>
        <dbReference type="PROSITE-ProRule" id="PRU01319"/>
    </source>
</evidence>
<evidence type="ECO:0000256" key="1">
    <source>
        <dbReference type="ARBA" id="ARBA00000077"/>
    </source>
</evidence>
<comment type="cofactor">
    <cofactor evidence="14 15">
        <name>Mn(2+)</name>
        <dbReference type="ChEBI" id="CHEBI:29035"/>
    </cofactor>
    <cofactor evidence="14 15">
        <name>Mg(2+)</name>
        <dbReference type="ChEBI" id="CHEBI:18420"/>
    </cofactor>
    <text evidence="14 15">Manganese or magnesium. Binds 1 divalent metal ion per monomer in the absence of substrate. May bind a second metal ion after substrate binding.</text>
</comment>
<evidence type="ECO:0000256" key="13">
    <source>
        <dbReference type="ARBA" id="ARBA00023211"/>
    </source>
</evidence>
<dbReference type="GO" id="GO:0006298">
    <property type="term" value="P:mismatch repair"/>
    <property type="evidence" value="ECO:0007669"/>
    <property type="project" value="TreeGrafter"/>
</dbReference>
<keyword evidence="8 14" id="KW-0963">Cytoplasm</keyword>